<keyword evidence="2" id="KW-0614">Plasmid</keyword>
<reference evidence="2" key="1">
    <citation type="submission" date="2016-06" db="EMBL/GenBank/DDBJ databases">
        <title>Complete Genome Sequence of Pandoraea faecigallinarum DSM-23572.</title>
        <authorList>
            <person name="Yong D."/>
            <person name="Ee R."/>
            <person name="Lim Y.-L."/>
            <person name="Yin W.-F."/>
            <person name="Chan K.-G."/>
        </authorList>
    </citation>
    <scope>NUCLEOTIDE SEQUENCE</scope>
    <source>
        <strain evidence="2">DSM 23572</strain>
        <plasmid evidence="2">pPF72-1</plasmid>
    </source>
</reference>
<gene>
    <name evidence="2" type="ORF">AB870_24455</name>
</gene>
<dbReference type="PATRIC" id="fig|656179.3.peg.5253"/>
<evidence type="ECO:0000313" key="2">
    <source>
        <dbReference type="EMBL" id="AKM33345.1"/>
    </source>
</evidence>
<geneLocation type="plasmid" evidence="2 3">
    <name>pPF72-1</name>
</geneLocation>
<dbReference type="SUPFAM" id="SSF52047">
    <property type="entry name" value="RNI-like"/>
    <property type="match status" value="1"/>
</dbReference>
<accession>A0A0H3X0D9</accession>
<evidence type="ECO:0000313" key="3">
    <source>
        <dbReference type="Proteomes" id="UP000035651"/>
    </source>
</evidence>
<feature type="region of interest" description="Disordered" evidence="1">
    <location>
        <begin position="17"/>
        <end position="36"/>
    </location>
</feature>
<organism evidence="2 3">
    <name type="scientific">Pandoraea faecigallinarum</name>
    <dbReference type="NCBI Taxonomy" id="656179"/>
    <lineage>
        <taxon>Bacteria</taxon>
        <taxon>Pseudomonadati</taxon>
        <taxon>Pseudomonadota</taxon>
        <taxon>Betaproteobacteria</taxon>
        <taxon>Burkholderiales</taxon>
        <taxon>Burkholderiaceae</taxon>
        <taxon>Pandoraea</taxon>
    </lineage>
</organism>
<keyword evidence="3" id="KW-1185">Reference proteome</keyword>
<dbReference type="Gene3D" id="3.80.10.10">
    <property type="entry name" value="Ribonuclease Inhibitor"/>
    <property type="match status" value="1"/>
</dbReference>
<dbReference type="AlphaFoldDB" id="A0A0H3X0D9"/>
<evidence type="ECO:0000256" key="1">
    <source>
        <dbReference type="SAM" id="MobiDB-lite"/>
    </source>
</evidence>
<dbReference type="InterPro" id="IPR032675">
    <property type="entry name" value="LRR_dom_sf"/>
</dbReference>
<sequence>MSITIYKAVNHQMNLAIPTENKNATETSGPDVDENEKNKHDLEQAAINRKNWEAAPPQHNGHFAVIGEAGVKEAYTDPAPGDMALPSPPMDKRRAIHQVKVSSLTAVCCTGWLNDKETLKKQLFAGYSLANLRELFVELAEKINSTKQYEELGKILGSDCRKIERLGLNISLSSNAKYHAEHHFASSKLVFDSLKHLSNLKELILVFKWTAYVFDDKNVFGSLGKSLEKLGKFNNLEKIQIIMEENSVTDDEMKILFNGISGIKSLRNVEIDMRDSKELTQEGFDHLEGPLRELNNLESLRLVTDGTIETDKLSGALSSVNHLNVGPAA</sequence>
<name>A0A0H3X0D9_9BURK</name>
<dbReference type="KEGG" id="pfg:AB870_24455"/>
<protein>
    <submittedName>
        <fullName evidence="2">Uncharacterized protein</fullName>
    </submittedName>
</protein>
<proteinExistence type="predicted"/>
<dbReference type="EMBL" id="CP011808">
    <property type="protein sequence ID" value="AKM33345.1"/>
    <property type="molecule type" value="Genomic_DNA"/>
</dbReference>
<dbReference type="Proteomes" id="UP000035651">
    <property type="component" value="Plasmid pPF72-1"/>
</dbReference>